<evidence type="ECO:0000256" key="1">
    <source>
        <dbReference type="ARBA" id="ARBA00004496"/>
    </source>
</evidence>
<organism evidence="4 5">
    <name type="scientific">Fervidobacterium gondwanense DSM 13020</name>
    <dbReference type="NCBI Taxonomy" id="1121883"/>
    <lineage>
        <taxon>Bacteria</taxon>
        <taxon>Thermotogati</taxon>
        <taxon>Thermotogota</taxon>
        <taxon>Thermotogae</taxon>
        <taxon>Thermotogales</taxon>
        <taxon>Fervidobacteriaceae</taxon>
        <taxon>Fervidobacterium</taxon>
    </lineage>
</organism>
<evidence type="ECO:0000313" key="4">
    <source>
        <dbReference type="EMBL" id="SHN57070.1"/>
    </source>
</evidence>
<comment type="subcellular location">
    <subcellularLocation>
        <location evidence="1">Cytoplasm</location>
    </subcellularLocation>
</comment>
<proteinExistence type="predicted"/>
<dbReference type="GO" id="GO:0005737">
    <property type="term" value="C:cytoplasm"/>
    <property type="evidence" value="ECO:0007669"/>
    <property type="project" value="UniProtKB-SubCell"/>
</dbReference>
<accession>A0A1M7SF61</accession>
<evidence type="ECO:0000259" key="3">
    <source>
        <dbReference type="Pfam" id="PF01325"/>
    </source>
</evidence>
<dbReference type="SUPFAM" id="SSF46785">
    <property type="entry name" value="Winged helix' DNA-binding domain"/>
    <property type="match status" value="1"/>
</dbReference>
<dbReference type="SUPFAM" id="SSF47979">
    <property type="entry name" value="Iron-dependent repressor protein, dimerization domain"/>
    <property type="match status" value="1"/>
</dbReference>
<dbReference type="RefSeq" id="WP_072758651.1">
    <property type="nucleotide sequence ID" value="NZ_FRDJ01000003.1"/>
</dbReference>
<dbReference type="GO" id="GO:0046983">
    <property type="term" value="F:protein dimerization activity"/>
    <property type="evidence" value="ECO:0007669"/>
    <property type="project" value="InterPro"/>
</dbReference>
<reference evidence="5" key="1">
    <citation type="submission" date="2016-12" db="EMBL/GenBank/DDBJ databases">
        <authorList>
            <person name="Varghese N."/>
            <person name="Submissions S."/>
        </authorList>
    </citation>
    <scope>NUCLEOTIDE SEQUENCE [LARGE SCALE GENOMIC DNA]</scope>
    <source>
        <strain evidence="5">DSM 13020</strain>
    </source>
</reference>
<dbReference type="OrthoDB" id="37346at2"/>
<dbReference type="GO" id="GO:0046914">
    <property type="term" value="F:transition metal ion binding"/>
    <property type="evidence" value="ECO:0007669"/>
    <property type="project" value="InterPro"/>
</dbReference>
<dbReference type="PANTHER" id="PTHR33238">
    <property type="entry name" value="IRON (METAL) DEPENDENT REPRESSOR, DTXR FAMILY"/>
    <property type="match status" value="1"/>
</dbReference>
<dbReference type="GO" id="GO:0003677">
    <property type="term" value="F:DNA binding"/>
    <property type="evidence" value="ECO:0007669"/>
    <property type="project" value="InterPro"/>
</dbReference>
<name>A0A1M7SF61_FERGO</name>
<dbReference type="PANTHER" id="PTHR33238:SF11">
    <property type="entry name" value="TRANSCRIPTIONAL REGULATOR MNTR"/>
    <property type="match status" value="1"/>
</dbReference>
<dbReference type="InterPro" id="IPR022689">
    <property type="entry name" value="Iron_dep_repressor"/>
</dbReference>
<gene>
    <name evidence="4" type="ORF">SAMN02745226_00846</name>
</gene>
<dbReference type="STRING" id="1121883.SAMN02745226_00846"/>
<dbReference type="EMBL" id="FRDJ01000003">
    <property type="protein sequence ID" value="SHN57070.1"/>
    <property type="molecule type" value="Genomic_DNA"/>
</dbReference>
<dbReference type="InterPro" id="IPR050536">
    <property type="entry name" value="DtxR_MntR_Metal-Reg"/>
</dbReference>
<dbReference type="SMART" id="SM00529">
    <property type="entry name" value="HTH_DTXR"/>
    <property type="match status" value="1"/>
</dbReference>
<keyword evidence="5" id="KW-1185">Reference proteome</keyword>
<evidence type="ECO:0000313" key="5">
    <source>
        <dbReference type="Proteomes" id="UP000184207"/>
    </source>
</evidence>
<dbReference type="InterPro" id="IPR036388">
    <property type="entry name" value="WH-like_DNA-bd_sf"/>
</dbReference>
<dbReference type="Pfam" id="PF01325">
    <property type="entry name" value="Fe_dep_repress"/>
    <property type="match status" value="1"/>
</dbReference>
<dbReference type="InterPro" id="IPR036390">
    <property type="entry name" value="WH_DNA-bd_sf"/>
</dbReference>
<protein>
    <submittedName>
        <fullName evidence="4">Iron (Metal) dependent repressor, DtxR family</fullName>
    </submittedName>
</protein>
<dbReference type="GO" id="GO:0003700">
    <property type="term" value="F:DNA-binding transcription factor activity"/>
    <property type="evidence" value="ECO:0007669"/>
    <property type="project" value="InterPro"/>
</dbReference>
<dbReference type="AlphaFoldDB" id="A0A1M7SF61"/>
<dbReference type="Gene3D" id="1.10.10.10">
    <property type="entry name" value="Winged helix-like DNA-binding domain superfamily/Winged helix DNA-binding domain"/>
    <property type="match status" value="1"/>
</dbReference>
<dbReference type="Proteomes" id="UP000184207">
    <property type="component" value="Unassembled WGS sequence"/>
</dbReference>
<dbReference type="InterPro" id="IPR022687">
    <property type="entry name" value="HTH_DTXR"/>
</dbReference>
<comment type="subunit">
    <text evidence="2">Homodimer.</text>
</comment>
<sequence>MEKLGATERKYLLAVYLTLNQMGWTRLKKVSTFLKVKMPSAKQFLERLSDLGLVYYETRGGISLTPEGKRIAISENAHFNAVKMFFCEILQLDQTQSDEAAWNIYFNLDPGTVSRFSDFARFLVEDEGKEVVEKFKSFLKQPRKMLAPCPLNVQNKEEKEEK</sequence>
<evidence type="ECO:0000256" key="2">
    <source>
        <dbReference type="ARBA" id="ARBA00011738"/>
    </source>
</evidence>
<feature type="domain" description="HTH dtxR-type" evidence="3">
    <location>
        <begin position="4"/>
        <end position="61"/>
    </location>
</feature>
<dbReference type="InterPro" id="IPR036421">
    <property type="entry name" value="Fe_dep_repressor_sf"/>
</dbReference>